<dbReference type="PANTHER" id="PTHR33529:SF2">
    <property type="entry name" value="LIPOPOLYSACCHARIDE EXPORT SYSTEM PERMEASE PROTEIN LPTG"/>
    <property type="match status" value="1"/>
</dbReference>
<dbReference type="PANTHER" id="PTHR33529">
    <property type="entry name" value="SLR0882 PROTEIN-RELATED"/>
    <property type="match status" value="1"/>
</dbReference>
<dbReference type="InterPro" id="IPR005495">
    <property type="entry name" value="LptG/LptF_permease"/>
</dbReference>
<name>A0A4R6RMS1_9BURK</name>
<dbReference type="GO" id="GO:0043190">
    <property type="term" value="C:ATP-binding cassette (ABC) transporter complex"/>
    <property type="evidence" value="ECO:0007669"/>
    <property type="project" value="InterPro"/>
</dbReference>
<feature type="transmembrane region" description="Helical" evidence="6">
    <location>
        <begin position="7"/>
        <end position="30"/>
    </location>
</feature>
<dbReference type="InterPro" id="IPR030923">
    <property type="entry name" value="LptG"/>
</dbReference>
<feature type="transmembrane region" description="Helical" evidence="6">
    <location>
        <begin position="60"/>
        <end position="78"/>
    </location>
</feature>
<protein>
    <submittedName>
        <fullName evidence="7">Lipopolysaccharide export system permease protein</fullName>
    </submittedName>
</protein>
<keyword evidence="2" id="KW-1003">Cell membrane</keyword>
<keyword evidence="4 6" id="KW-1133">Transmembrane helix</keyword>
<evidence type="ECO:0000256" key="5">
    <source>
        <dbReference type="ARBA" id="ARBA00023136"/>
    </source>
</evidence>
<evidence type="ECO:0000256" key="3">
    <source>
        <dbReference type="ARBA" id="ARBA00022692"/>
    </source>
</evidence>
<keyword evidence="3 6" id="KW-0812">Transmembrane</keyword>
<evidence type="ECO:0000313" key="7">
    <source>
        <dbReference type="EMBL" id="TDP87991.1"/>
    </source>
</evidence>
<evidence type="ECO:0000256" key="1">
    <source>
        <dbReference type="ARBA" id="ARBA00004651"/>
    </source>
</evidence>
<keyword evidence="5 6" id="KW-0472">Membrane</keyword>
<evidence type="ECO:0000256" key="6">
    <source>
        <dbReference type="SAM" id="Phobius"/>
    </source>
</evidence>
<dbReference type="GO" id="GO:0015920">
    <property type="term" value="P:lipopolysaccharide transport"/>
    <property type="evidence" value="ECO:0007669"/>
    <property type="project" value="TreeGrafter"/>
</dbReference>
<feature type="transmembrane region" description="Helical" evidence="6">
    <location>
        <begin position="369"/>
        <end position="391"/>
    </location>
</feature>
<feature type="transmembrane region" description="Helical" evidence="6">
    <location>
        <begin position="99"/>
        <end position="122"/>
    </location>
</feature>
<dbReference type="EMBL" id="SNXW01000001">
    <property type="protein sequence ID" value="TDP87991.1"/>
    <property type="molecule type" value="Genomic_DNA"/>
</dbReference>
<comment type="subcellular location">
    <subcellularLocation>
        <location evidence="1">Cell membrane</location>
        <topology evidence="1">Multi-pass membrane protein</topology>
    </subcellularLocation>
</comment>
<sequence length="394" mass="43293">MRTVRRLIYRSVASSATLVALAFAALAFFIDFVEESQDLGKNGYTVLDALWTCLLMQVRHIYDLMPIALLIGGILALSRMAQTSEFTILRTGGLGPWRALQLLAGLGLMSALLVAGIGNWAVPLAEQMLTQQHARFSSQQQLTLGRGGTWLREKREVPGMGTHTITVNVGSALSEGEFGLVRIFEFDARGQLTRRLSAASAKVDAVQAAREAGAMLPAEGSVWRLQGVTDTRWLSHERLSQEAALAGLKVIDERQSAALDWSSSLTPLVVSASVLPPESMSAFALWRYTRHLASNAQAAQRYEIQFWKKSFYPLVCLVMIALALPFAYLHARSGSMSLKIFGGIMLGISFVLINHISSHLGLLQNWQPWLAAAAPSLLYLLLSMSVFAWLVRYQ</sequence>
<evidence type="ECO:0000256" key="2">
    <source>
        <dbReference type="ARBA" id="ARBA00022475"/>
    </source>
</evidence>
<feature type="transmembrane region" description="Helical" evidence="6">
    <location>
        <begin position="338"/>
        <end position="357"/>
    </location>
</feature>
<accession>A0A4R6RMS1</accession>
<dbReference type="Proteomes" id="UP000294593">
    <property type="component" value="Unassembled WGS sequence"/>
</dbReference>
<dbReference type="AlphaFoldDB" id="A0A4R6RMS1"/>
<gene>
    <name evidence="7" type="ORF">EV672_101126</name>
</gene>
<feature type="transmembrane region" description="Helical" evidence="6">
    <location>
        <begin position="311"/>
        <end position="331"/>
    </location>
</feature>
<dbReference type="Pfam" id="PF03739">
    <property type="entry name" value="LptF_LptG"/>
    <property type="match status" value="1"/>
</dbReference>
<keyword evidence="8" id="KW-1185">Reference proteome</keyword>
<dbReference type="NCBIfam" id="TIGR04408">
    <property type="entry name" value="LptG_lptG"/>
    <property type="match status" value="1"/>
</dbReference>
<organism evidence="7 8">
    <name type="scientific">Aquabacterium commune</name>
    <dbReference type="NCBI Taxonomy" id="70586"/>
    <lineage>
        <taxon>Bacteria</taxon>
        <taxon>Pseudomonadati</taxon>
        <taxon>Pseudomonadota</taxon>
        <taxon>Betaproteobacteria</taxon>
        <taxon>Burkholderiales</taxon>
        <taxon>Aquabacterium</taxon>
    </lineage>
</organism>
<dbReference type="OrthoDB" id="9776227at2"/>
<reference evidence="7 8" key="1">
    <citation type="submission" date="2019-03" db="EMBL/GenBank/DDBJ databases">
        <title>Genomic Encyclopedia of Type Strains, Phase IV (KMG-IV): sequencing the most valuable type-strain genomes for metagenomic binning, comparative biology and taxonomic classification.</title>
        <authorList>
            <person name="Goeker M."/>
        </authorList>
    </citation>
    <scope>NUCLEOTIDE SEQUENCE [LARGE SCALE GENOMIC DNA]</scope>
    <source>
        <strain evidence="7 8">DSM 11901</strain>
    </source>
</reference>
<dbReference type="GO" id="GO:0055085">
    <property type="term" value="P:transmembrane transport"/>
    <property type="evidence" value="ECO:0007669"/>
    <property type="project" value="InterPro"/>
</dbReference>
<comment type="caution">
    <text evidence="7">The sequence shown here is derived from an EMBL/GenBank/DDBJ whole genome shotgun (WGS) entry which is preliminary data.</text>
</comment>
<evidence type="ECO:0000313" key="8">
    <source>
        <dbReference type="Proteomes" id="UP000294593"/>
    </source>
</evidence>
<dbReference type="RefSeq" id="WP_133605660.1">
    <property type="nucleotide sequence ID" value="NZ_SNXW01000001.1"/>
</dbReference>
<evidence type="ECO:0000256" key="4">
    <source>
        <dbReference type="ARBA" id="ARBA00022989"/>
    </source>
</evidence>
<proteinExistence type="predicted"/>